<dbReference type="EMBL" id="WNKQ01000003">
    <property type="protein sequence ID" value="KAF5852723.1"/>
    <property type="molecule type" value="Genomic_DNA"/>
</dbReference>
<organism evidence="1 2">
    <name type="scientific">Cochliobolus sativus</name>
    <name type="common">Common root rot and spot blotch fungus</name>
    <name type="synonym">Bipolaris sorokiniana</name>
    <dbReference type="NCBI Taxonomy" id="45130"/>
    <lineage>
        <taxon>Eukaryota</taxon>
        <taxon>Fungi</taxon>
        <taxon>Dikarya</taxon>
        <taxon>Ascomycota</taxon>
        <taxon>Pezizomycotina</taxon>
        <taxon>Dothideomycetes</taxon>
        <taxon>Pleosporomycetidae</taxon>
        <taxon>Pleosporales</taxon>
        <taxon>Pleosporineae</taxon>
        <taxon>Pleosporaceae</taxon>
        <taxon>Bipolaris</taxon>
    </lineage>
</organism>
<comment type="caution">
    <text evidence="1">The sequence shown here is derived from an EMBL/GenBank/DDBJ whole genome shotgun (WGS) entry which is preliminary data.</text>
</comment>
<accession>A0A8H6DYU5</accession>
<evidence type="ECO:0000313" key="2">
    <source>
        <dbReference type="Proteomes" id="UP000624244"/>
    </source>
</evidence>
<proteinExistence type="predicted"/>
<dbReference type="AlphaFoldDB" id="A0A8H6DYU5"/>
<sequence length="244" mass="28485">MCKGCINLNIAEPSQLPQLCQQSLEKLIEHGKKLLKYCTEMEDYYRSMGYYYHTSQLTKREAMAECPTHGDHLVKLEDAFNLDHPEDYHILFKPMETSITQIKEVVSDAEHISSNISVSDLAKILTTELQPKLHTGHITINKMRTYFSRLNLYTNTLRAVSCEPDGTHPPNNNRETPWHRRKFNVCTGKWELESMAEEWTDFLNWVTCLPETQAWVQKGEDVKEIALRWLKNFVVVELRLQDIN</sequence>
<dbReference type="Proteomes" id="UP000624244">
    <property type="component" value="Unassembled WGS sequence"/>
</dbReference>
<reference evidence="1" key="1">
    <citation type="submission" date="2019-11" db="EMBL/GenBank/DDBJ databases">
        <title>Bipolaris sorokiniana Genome sequencing.</title>
        <authorList>
            <person name="Wang H."/>
        </authorList>
    </citation>
    <scope>NUCLEOTIDE SEQUENCE</scope>
</reference>
<evidence type="ECO:0000313" key="1">
    <source>
        <dbReference type="EMBL" id="KAF5852723.1"/>
    </source>
</evidence>
<name>A0A8H6DYU5_COCSA</name>
<protein>
    <submittedName>
        <fullName evidence="1">Uncharacterized protein</fullName>
    </submittedName>
</protein>
<gene>
    <name evidence="1" type="ORF">GGP41_008139</name>
</gene>